<protein>
    <recommendedName>
        <fullName evidence="3">Ead/Ea22-like family protein</fullName>
    </recommendedName>
</protein>
<dbReference type="KEGG" id="echu:RQP59_10500"/>
<dbReference type="EMBL" id="CP135253">
    <property type="protein sequence ID" value="WNS36231.1"/>
    <property type="molecule type" value="Genomic_DNA"/>
</dbReference>
<name>A0AA96M8C6_9ENTR</name>
<dbReference type="KEGG" id="echu:RQP59_14115"/>
<dbReference type="AlphaFoldDB" id="A0AA96M8C6"/>
<proteinExistence type="predicted"/>
<reference evidence="2" key="1">
    <citation type="submission" date="2023-09" db="EMBL/GenBank/DDBJ databases">
        <title>Coexistence of blaNDM-1 and blaKPC-2 in Enterobacter chuandaensis.</title>
        <authorList>
            <person name="Chen R."/>
        </authorList>
    </citation>
    <scope>NUCLEOTIDE SEQUENCE</scope>
    <source>
        <strain evidence="2">FAHZZU5885</strain>
    </source>
</reference>
<evidence type="ECO:0000313" key="2">
    <source>
        <dbReference type="EMBL" id="WNS39948.1"/>
    </source>
</evidence>
<organism evidence="2">
    <name type="scientific">Enterobacter chuandaensis</name>
    <dbReference type="NCBI Taxonomy" id="2497875"/>
    <lineage>
        <taxon>Bacteria</taxon>
        <taxon>Pseudomonadati</taxon>
        <taxon>Pseudomonadota</taxon>
        <taxon>Gammaproteobacteria</taxon>
        <taxon>Enterobacterales</taxon>
        <taxon>Enterobacteriaceae</taxon>
        <taxon>Enterobacter</taxon>
        <taxon>Enterobacter cloacae complex</taxon>
    </lineage>
</organism>
<dbReference type="RefSeq" id="WP_322920697.1">
    <property type="nucleotide sequence ID" value="NZ_CP135253.1"/>
</dbReference>
<dbReference type="EMBL" id="CP135253">
    <property type="protein sequence ID" value="WNS39948.1"/>
    <property type="molecule type" value="Genomic_DNA"/>
</dbReference>
<sequence length="189" mass="21934">MTNSIADGAKLTPETFSDFIERLRYHHRGDGVNRHATADPIFMVQKQATIYGLAEEYGESKIVHFDECEWESPQEYWDDLDEQQQEELNAFCIDQCDTAFTDLDEDAQWEVLADLDGHTVCGTRKEWQNINAHFTREAAEAFIRRKQHDYPPLRVYVESMYFGWEYQEIIRALCDGRLVLAEKNDGGAA</sequence>
<gene>
    <name evidence="2" type="ORF">RQP59_10500</name>
    <name evidence="1" type="ORF">RQP59_14115</name>
</gene>
<accession>A0AA96M8C6</accession>
<evidence type="ECO:0000313" key="1">
    <source>
        <dbReference type="EMBL" id="WNS36231.1"/>
    </source>
</evidence>
<evidence type="ECO:0008006" key="3">
    <source>
        <dbReference type="Google" id="ProtNLM"/>
    </source>
</evidence>